<feature type="compositionally biased region" description="Basic and acidic residues" evidence="1">
    <location>
        <begin position="265"/>
        <end position="291"/>
    </location>
</feature>
<name>A0A7J7L1A3_9MAGN</name>
<feature type="region of interest" description="Disordered" evidence="1">
    <location>
        <begin position="247"/>
        <end position="291"/>
    </location>
</feature>
<evidence type="ECO:0000256" key="1">
    <source>
        <dbReference type="SAM" id="MobiDB-lite"/>
    </source>
</evidence>
<evidence type="ECO:0000313" key="2">
    <source>
        <dbReference type="EMBL" id="KAF6136420.1"/>
    </source>
</evidence>
<sequence>VRLNKMFAALPEEENGVLRTTCFAPLLLTDSIATMLTLVVEIFDRNLGDMKFQFGGTIIQMKPIHVCLILGLHVSPIANELFFVDLEHITNFRMRRFPKKKNTFGLKEIDNALKQAKLEKHHDNVLRLNLLKIILSFLLPNKGRNVGMKCVDLRNHIEAPAIGAAPTIEPRTVNIPVVSVPAIGNNSSATEIGVVVVRVCSQLEEHGKMLQKLDDHGKILHNHGKMLERILMSTVRDSTLPLEDTPLLGQFQFSTPEKTTKRKREGGNKEEDGKRKKAEPRTWQRDLQQKN</sequence>
<dbReference type="AlphaFoldDB" id="A0A7J7L1A3"/>
<keyword evidence="3" id="KW-1185">Reference proteome</keyword>
<reference evidence="2 3" key="1">
    <citation type="journal article" date="2020" name="IScience">
        <title>Genome Sequencing of the Endangered Kingdonia uniflora (Circaeasteraceae, Ranunculales) Reveals Potential Mechanisms of Evolutionary Specialization.</title>
        <authorList>
            <person name="Sun Y."/>
            <person name="Deng T."/>
            <person name="Zhang A."/>
            <person name="Moore M.J."/>
            <person name="Landis J.B."/>
            <person name="Lin N."/>
            <person name="Zhang H."/>
            <person name="Zhang X."/>
            <person name="Huang J."/>
            <person name="Zhang X."/>
            <person name="Sun H."/>
            <person name="Wang H."/>
        </authorList>
    </citation>
    <scope>NUCLEOTIDE SEQUENCE [LARGE SCALE GENOMIC DNA]</scope>
    <source>
        <strain evidence="2">TB1705</strain>
        <tissue evidence="2">Leaf</tissue>
    </source>
</reference>
<evidence type="ECO:0000313" key="3">
    <source>
        <dbReference type="Proteomes" id="UP000541444"/>
    </source>
</evidence>
<comment type="caution">
    <text evidence="2">The sequence shown here is derived from an EMBL/GenBank/DDBJ whole genome shotgun (WGS) entry which is preliminary data.</text>
</comment>
<protein>
    <submittedName>
        <fullName evidence="2">Uncharacterized protein</fullName>
    </submittedName>
</protein>
<proteinExistence type="predicted"/>
<accession>A0A7J7L1A3</accession>
<dbReference type="OrthoDB" id="1930729at2759"/>
<feature type="non-terminal residue" evidence="2">
    <location>
        <position position="1"/>
    </location>
</feature>
<dbReference type="Proteomes" id="UP000541444">
    <property type="component" value="Unassembled WGS sequence"/>
</dbReference>
<organism evidence="2 3">
    <name type="scientific">Kingdonia uniflora</name>
    <dbReference type="NCBI Taxonomy" id="39325"/>
    <lineage>
        <taxon>Eukaryota</taxon>
        <taxon>Viridiplantae</taxon>
        <taxon>Streptophyta</taxon>
        <taxon>Embryophyta</taxon>
        <taxon>Tracheophyta</taxon>
        <taxon>Spermatophyta</taxon>
        <taxon>Magnoliopsida</taxon>
        <taxon>Ranunculales</taxon>
        <taxon>Circaeasteraceae</taxon>
        <taxon>Kingdonia</taxon>
    </lineage>
</organism>
<gene>
    <name evidence="2" type="ORF">GIB67_019303</name>
</gene>
<dbReference type="EMBL" id="JACGCM010002704">
    <property type="protein sequence ID" value="KAF6136420.1"/>
    <property type="molecule type" value="Genomic_DNA"/>
</dbReference>